<dbReference type="InterPro" id="IPR013549">
    <property type="entry name" value="DUF1731"/>
</dbReference>
<feature type="domain" description="NAD-dependent epimerase/dehydratase" evidence="2">
    <location>
        <begin position="3"/>
        <end position="217"/>
    </location>
</feature>
<dbReference type="Pfam" id="PF01370">
    <property type="entry name" value="Epimerase"/>
    <property type="match status" value="1"/>
</dbReference>
<dbReference type="Pfam" id="PF08338">
    <property type="entry name" value="DUF1731"/>
    <property type="match status" value="1"/>
</dbReference>
<gene>
    <name evidence="4" type="ORF">SNF14_13660</name>
</gene>
<organism evidence="4 5">
    <name type="scientific">Winogradskyella aquimaris</name>
    <dbReference type="NCBI Taxonomy" id="864074"/>
    <lineage>
        <taxon>Bacteria</taxon>
        <taxon>Pseudomonadati</taxon>
        <taxon>Bacteroidota</taxon>
        <taxon>Flavobacteriia</taxon>
        <taxon>Flavobacteriales</taxon>
        <taxon>Flavobacteriaceae</taxon>
        <taxon>Winogradskyella</taxon>
    </lineage>
</organism>
<dbReference type="Proteomes" id="UP001285855">
    <property type="component" value="Unassembled WGS sequence"/>
</dbReference>
<dbReference type="NCBIfam" id="TIGR01777">
    <property type="entry name" value="yfcH"/>
    <property type="match status" value="1"/>
</dbReference>
<reference evidence="4 5" key="1">
    <citation type="submission" date="2023-11" db="EMBL/GenBank/DDBJ databases">
        <title>Winogradskyella pelagius sp. nov., isolated from coastal sediment.</title>
        <authorList>
            <person name="Li F."/>
        </authorList>
    </citation>
    <scope>NUCLEOTIDE SEQUENCE [LARGE SCALE GENOMIC DNA]</scope>
    <source>
        <strain evidence="4 5">KCTC 23502</strain>
    </source>
</reference>
<keyword evidence="5" id="KW-1185">Reference proteome</keyword>
<dbReference type="Gene3D" id="3.40.50.720">
    <property type="entry name" value="NAD(P)-binding Rossmann-like Domain"/>
    <property type="match status" value="1"/>
</dbReference>
<dbReference type="InterPro" id="IPR001509">
    <property type="entry name" value="Epimerase_deHydtase"/>
</dbReference>
<name>A0ABU5ERM8_9FLAO</name>
<feature type="domain" description="DUF1731" evidence="3">
    <location>
        <begin position="253"/>
        <end position="297"/>
    </location>
</feature>
<sequence>MTVLITGATGLIGQEIVKQCHAQDINVHYLTTSKSKLSTEANYKGFYWNPNNNEIDHNCFKDVSAIINLVGASISKRWTKSYKKEILESRTKTAQLLQETLKAHNYQIEHVVSASAIGIYPSSLTNYYEEDTNEISDSFLGKVVLEWEAAVDGFKNLGCKVSKVRIGLVLAKDGGALPEIVKPIKFGAGAAFGDGKQWQSWIHIQDLAAIFMHVLQYQLEGIYNGVAPNAVTNNELTKMAASVLQRPLILPNIPKFMMKLVLGEMYILLFESQRVSSQKIENKGFEFTYANLRPALEGLLIEAKKLTISKDK</sequence>
<evidence type="ECO:0000259" key="3">
    <source>
        <dbReference type="Pfam" id="PF08338"/>
    </source>
</evidence>
<evidence type="ECO:0000313" key="4">
    <source>
        <dbReference type="EMBL" id="MDY2588390.1"/>
    </source>
</evidence>
<dbReference type="InterPro" id="IPR010099">
    <property type="entry name" value="SDR39U1"/>
</dbReference>
<dbReference type="SUPFAM" id="SSF51735">
    <property type="entry name" value="NAD(P)-binding Rossmann-fold domains"/>
    <property type="match status" value="1"/>
</dbReference>
<dbReference type="EMBL" id="JAXDAE010000016">
    <property type="protein sequence ID" value="MDY2588390.1"/>
    <property type="molecule type" value="Genomic_DNA"/>
</dbReference>
<accession>A0ABU5ERM8</accession>
<comment type="caution">
    <text evidence="4">The sequence shown here is derived from an EMBL/GenBank/DDBJ whole genome shotgun (WGS) entry which is preliminary data.</text>
</comment>
<evidence type="ECO:0000256" key="1">
    <source>
        <dbReference type="ARBA" id="ARBA00009353"/>
    </source>
</evidence>
<comment type="similarity">
    <text evidence="1">Belongs to the NAD(P)-dependent epimerase/dehydratase family. SDR39U1 subfamily.</text>
</comment>
<evidence type="ECO:0000313" key="5">
    <source>
        <dbReference type="Proteomes" id="UP001285855"/>
    </source>
</evidence>
<dbReference type="PANTHER" id="PTHR11092:SF0">
    <property type="entry name" value="EPIMERASE FAMILY PROTEIN SDR39U1"/>
    <property type="match status" value="1"/>
</dbReference>
<proteinExistence type="inferred from homology"/>
<dbReference type="RefSeq" id="WP_320556738.1">
    <property type="nucleotide sequence ID" value="NZ_JAXDAE010000016.1"/>
</dbReference>
<dbReference type="PANTHER" id="PTHR11092">
    <property type="entry name" value="SUGAR NUCLEOTIDE EPIMERASE RELATED"/>
    <property type="match status" value="1"/>
</dbReference>
<dbReference type="InterPro" id="IPR036291">
    <property type="entry name" value="NAD(P)-bd_dom_sf"/>
</dbReference>
<protein>
    <submittedName>
        <fullName evidence="4">TIGR01777 family oxidoreductase</fullName>
    </submittedName>
</protein>
<evidence type="ECO:0000259" key="2">
    <source>
        <dbReference type="Pfam" id="PF01370"/>
    </source>
</evidence>